<evidence type="ECO:0000313" key="2">
    <source>
        <dbReference type="Proteomes" id="UP000076858"/>
    </source>
</evidence>
<name>A0A162D947_9CRUS</name>
<protein>
    <submittedName>
        <fullName evidence="1">Uncharacterized protein</fullName>
    </submittedName>
</protein>
<sequence>MTDGLWIYKEELKQFGVIVLWLPFIRRRKTRSGKSFLCVWLVLSHSSVQQYFTGVGANLGEKVITSAVTPRYEERRR</sequence>
<organism evidence="1 2">
    <name type="scientific">Daphnia magna</name>
    <dbReference type="NCBI Taxonomy" id="35525"/>
    <lineage>
        <taxon>Eukaryota</taxon>
        <taxon>Metazoa</taxon>
        <taxon>Ecdysozoa</taxon>
        <taxon>Arthropoda</taxon>
        <taxon>Crustacea</taxon>
        <taxon>Branchiopoda</taxon>
        <taxon>Diplostraca</taxon>
        <taxon>Cladocera</taxon>
        <taxon>Anomopoda</taxon>
        <taxon>Daphniidae</taxon>
        <taxon>Daphnia</taxon>
    </lineage>
</organism>
<dbReference type="Proteomes" id="UP000076858">
    <property type="component" value="Unassembled WGS sequence"/>
</dbReference>
<reference evidence="1 2" key="1">
    <citation type="submission" date="2016-03" db="EMBL/GenBank/DDBJ databases">
        <title>EvidentialGene: Evidence-directed Construction of Genes on Genomes.</title>
        <authorList>
            <person name="Gilbert D.G."/>
            <person name="Choi J.-H."/>
            <person name="Mockaitis K."/>
            <person name="Colbourne J."/>
            <person name="Pfrender M."/>
        </authorList>
    </citation>
    <scope>NUCLEOTIDE SEQUENCE [LARGE SCALE GENOMIC DNA]</scope>
    <source>
        <strain evidence="1 2">Xinb3</strain>
        <tissue evidence="1">Complete organism</tissue>
    </source>
</reference>
<accession>A0A162D947</accession>
<proteinExistence type="predicted"/>
<dbReference type="EMBL" id="LRGB01003123">
    <property type="protein sequence ID" value="KZS04475.1"/>
    <property type="molecule type" value="Genomic_DNA"/>
</dbReference>
<gene>
    <name evidence="1" type="ORF">APZ42_032807</name>
</gene>
<dbReference type="AlphaFoldDB" id="A0A162D947"/>
<comment type="caution">
    <text evidence="1">The sequence shown here is derived from an EMBL/GenBank/DDBJ whole genome shotgun (WGS) entry which is preliminary data.</text>
</comment>
<keyword evidence="2" id="KW-1185">Reference proteome</keyword>
<evidence type="ECO:0000313" key="1">
    <source>
        <dbReference type="EMBL" id="KZS04475.1"/>
    </source>
</evidence>